<keyword evidence="1" id="KW-0472">Membrane</keyword>
<dbReference type="EMBL" id="JAMRYU010000015">
    <property type="protein sequence ID" value="MDC4241406.1"/>
    <property type="molecule type" value="Genomic_DNA"/>
</dbReference>
<keyword evidence="1" id="KW-0812">Transmembrane</keyword>
<accession>A0A9X3XNA3</accession>
<comment type="caution">
    <text evidence="2">The sequence shown here is derived from an EMBL/GenBank/DDBJ whole genome shotgun (WGS) entry which is preliminary data.</text>
</comment>
<feature type="transmembrane region" description="Helical" evidence="1">
    <location>
        <begin position="33"/>
        <end position="51"/>
    </location>
</feature>
<proteinExistence type="predicted"/>
<feature type="transmembrane region" description="Helical" evidence="1">
    <location>
        <begin position="63"/>
        <end position="83"/>
    </location>
</feature>
<dbReference type="AlphaFoldDB" id="A0A9X3XNA3"/>
<keyword evidence="3" id="KW-1185">Reference proteome</keyword>
<evidence type="ECO:0000313" key="2">
    <source>
        <dbReference type="EMBL" id="MDC4241406.1"/>
    </source>
</evidence>
<name>A0A9X3XNA3_9CLOT</name>
<gene>
    <name evidence="2" type="ORF">NE398_14710</name>
</gene>
<protein>
    <submittedName>
        <fullName evidence="2">Uncharacterized protein</fullName>
    </submittedName>
</protein>
<evidence type="ECO:0000256" key="1">
    <source>
        <dbReference type="SAM" id="Phobius"/>
    </source>
</evidence>
<organism evidence="2 3">
    <name type="scientific">Clostridium tertium</name>
    <dbReference type="NCBI Taxonomy" id="1559"/>
    <lineage>
        <taxon>Bacteria</taxon>
        <taxon>Bacillati</taxon>
        <taxon>Bacillota</taxon>
        <taxon>Clostridia</taxon>
        <taxon>Eubacteriales</taxon>
        <taxon>Clostridiaceae</taxon>
        <taxon>Clostridium</taxon>
    </lineage>
</organism>
<reference evidence="2" key="1">
    <citation type="submission" date="2022-05" db="EMBL/GenBank/DDBJ databases">
        <title>Draft genome sequence of Clostridium tertium strain CP3 isolated from Peru.</title>
        <authorList>
            <person name="Hurtado R."/>
            <person name="Lima L."/>
            <person name="Sousa T."/>
            <person name="Jaiswal A.K."/>
            <person name="Tiwari S."/>
            <person name="Maturrano L."/>
            <person name="Brenig B."/>
            <person name="Azevedo V."/>
        </authorList>
    </citation>
    <scope>NUCLEOTIDE SEQUENCE</scope>
    <source>
        <strain evidence="2">CP3</strain>
    </source>
</reference>
<dbReference type="Proteomes" id="UP001141183">
    <property type="component" value="Unassembled WGS sequence"/>
</dbReference>
<dbReference type="RefSeq" id="WP_272470550.1">
    <property type="nucleotide sequence ID" value="NZ_JAMRYU010000015.1"/>
</dbReference>
<sequence length="116" mass="13671">MVYTKNCIIIVRKNNELGCEQIEAFEKNSNTVILFHIIISAIFIFIVYKLKENSAEIIINYRLTLFLILLLLTLINIGLYMFFNKNIIKRLELIEKSMGKLIRTTDKKIIILKMMK</sequence>
<evidence type="ECO:0000313" key="3">
    <source>
        <dbReference type="Proteomes" id="UP001141183"/>
    </source>
</evidence>
<keyword evidence="1" id="KW-1133">Transmembrane helix</keyword>